<name>A0A8X6T1B5_TRICX</name>
<evidence type="ECO:0000313" key="2">
    <source>
        <dbReference type="Proteomes" id="UP000887159"/>
    </source>
</evidence>
<gene>
    <name evidence="1" type="ORF">TNCV_3385871</name>
</gene>
<keyword evidence="2" id="KW-1185">Reference proteome</keyword>
<reference evidence="1" key="1">
    <citation type="submission" date="2020-08" db="EMBL/GenBank/DDBJ databases">
        <title>Multicomponent nature underlies the extraordinary mechanical properties of spider dragline silk.</title>
        <authorList>
            <person name="Kono N."/>
            <person name="Nakamura H."/>
            <person name="Mori M."/>
            <person name="Yoshida Y."/>
            <person name="Ohtoshi R."/>
            <person name="Malay A.D."/>
            <person name="Moran D.A.P."/>
            <person name="Tomita M."/>
            <person name="Numata K."/>
            <person name="Arakawa K."/>
        </authorList>
    </citation>
    <scope>NUCLEOTIDE SEQUENCE</scope>
</reference>
<dbReference type="EMBL" id="BMAU01021347">
    <property type="protein sequence ID" value="GFY18096.1"/>
    <property type="molecule type" value="Genomic_DNA"/>
</dbReference>
<comment type="caution">
    <text evidence="1">The sequence shown here is derived from an EMBL/GenBank/DDBJ whole genome shotgun (WGS) entry which is preliminary data.</text>
</comment>
<evidence type="ECO:0000313" key="1">
    <source>
        <dbReference type="EMBL" id="GFY18096.1"/>
    </source>
</evidence>
<dbReference type="AlphaFoldDB" id="A0A8X6T1B5"/>
<dbReference type="Proteomes" id="UP000887159">
    <property type="component" value="Unassembled WGS sequence"/>
</dbReference>
<organism evidence="1 2">
    <name type="scientific">Trichonephila clavipes</name>
    <name type="common">Golden silk orbweaver</name>
    <name type="synonym">Nephila clavipes</name>
    <dbReference type="NCBI Taxonomy" id="2585209"/>
    <lineage>
        <taxon>Eukaryota</taxon>
        <taxon>Metazoa</taxon>
        <taxon>Ecdysozoa</taxon>
        <taxon>Arthropoda</taxon>
        <taxon>Chelicerata</taxon>
        <taxon>Arachnida</taxon>
        <taxon>Araneae</taxon>
        <taxon>Araneomorphae</taxon>
        <taxon>Entelegynae</taxon>
        <taxon>Araneoidea</taxon>
        <taxon>Nephilidae</taxon>
        <taxon>Trichonephila</taxon>
    </lineage>
</organism>
<protein>
    <submittedName>
        <fullName evidence="1">Uncharacterized protein</fullName>
    </submittedName>
</protein>
<sequence length="124" mass="14437">MSKIYRSVFELPSILIRDVNAVYPIVAQTITPGTEILFRYLMQAGDERFPWSLRISIRPSEYCPQNRCPSENTTFWHSSIQFCRLEHQSSCLFLCCIVKVRRSNGHRVHRPRCCKHAHSLTNGP</sequence>
<accession>A0A8X6T1B5</accession>
<proteinExistence type="predicted"/>